<dbReference type="InterPro" id="IPR025714">
    <property type="entry name" value="Methyltranfer_dom"/>
</dbReference>
<evidence type="ECO:0000313" key="2">
    <source>
        <dbReference type="EMBL" id="KAF1967469.1"/>
    </source>
</evidence>
<accession>A0A6A5UU23</accession>
<dbReference type="PANTHER" id="PTHR43591">
    <property type="entry name" value="METHYLTRANSFERASE"/>
    <property type="match status" value="1"/>
</dbReference>
<name>A0A6A5UU23_9PLEO</name>
<dbReference type="CDD" id="cd02440">
    <property type="entry name" value="AdoMet_MTases"/>
    <property type="match status" value="1"/>
</dbReference>
<dbReference type="GO" id="GO:0008168">
    <property type="term" value="F:methyltransferase activity"/>
    <property type="evidence" value="ECO:0007669"/>
    <property type="project" value="UniProtKB-KW"/>
</dbReference>
<dbReference type="OrthoDB" id="6329284at2759"/>
<dbReference type="SUPFAM" id="SSF53335">
    <property type="entry name" value="S-adenosyl-L-methionine-dependent methyltransferases"/>
    <property type="match status" value="1"/>
</dbReference>
<sequence>MSPTPYVSALQTFYNTVSKSYNAQTSTIHAGGPDRLVAAAAAAGGVFPGAHVLDLATGTGKIAFAAARKVLPGGSVLGIDISESFLALASHAAEELGVASSVTFLQRDVADLSDLPGREGDGRWADAVTCGSAIAMFPSPKTVLNVLAKEVLKPGGVFVADLWAPHVPAKIFLDVAVPRGFEAPFEPAWLSDTEVAFRRVFEGTGFELRRVDKVGGSTSKWDVGTEEKVEVLWRNLAVEQTWLSFGLEKMSVDVVEGIKWAWVQELGKYGDGEGVVVAEMGQWVAVAVARE</sequence>
<gene>
    <name evidence="2" type="ORF">BU23DRAFT_559383</name>
</gene>
<evidence type="ECO:0000313" key="3">
    <source>
        <dbReference type="Proteomes" id="UP000800036"/>
    </source>
</evidence>
<organism evidence="2 3">
    <name type="scientific">Bimuria novae-zelandiae CBS 107.79</name>
    <dbReference type="NCBI Taxonomy" id="1447943"/>
    <lineage>
        <taxon>Eukaryota</taxon>
        <taxon>Fungi</taxon>
        <taxon>Dikarya</taxon>
        <taxon>Ascomycota</taxon>
        <taxon>Pezizomycotina</taxon>
        <taxon>Dothideomycetes</taxon>
        <taxon>Pleosporomycetidae</taxon>
        <taxon>Pleosporales</taxon>
        <taxon>Massarineae</taxon>
        <taxon>Didymosphaeriaceae</taxon>
        <taxon>Bimuria</taxon>
    </lineage>
</organism>
<evidence type="ECO:0000259" key="1">
    <source>
        <dbReference type="Pfam" id="PF13847"/>
    </source>
</evidence>
<keyword evidence="3" id="KW-1185">Reference proteome</keyword>
<keyword evidence="2" id="KW-0808">Transferase</keyword>
<protein>
    <submittedName>
        <fullName evidence="2">S-adenosyl-L-methionine-dependent methyltransferase</fullName>
    </submittedName>
</protein>
<feature type="domain" description="Methyltransferase" evidence="1">
    <location>
        <begin position="49"/>
        <end position="161"/>
    </location>
</feature>
<keyword evidence="2" id="KW-0489">Methyltransferase</keyword>
<dbReference type="Proteomes" id="UP000800036">
    <property type="component" value="Unassembled WGS sequence"/>
</dbReference>
<proteinExistence type="predicted"/>
<dbReference type="Gene3D" id="3.40.50.150">
    <property type="entry name" value="Vaccinia Virus protein VP39"/>
    <property type="match status" value="1"/>
</dbReference>
<dbReference type="Pfam" id="PF13847">
    <property type="entry name" value="Methyltransf_31"/>
    <property type="match status" value="1"/>
</dbReference>
<reference evidence="2" key="1">
    <citation type="journal article" date="2020" name="Stud. Mycol.">
        <title>101 Dothideomycetes genomes: a test case for predicting lifestyles and emergence of pathogens.</title>
        <authorList>
            <person name="Haridas S."/>
            <person name="Albert R."/>
            <person name="Binder M."/>
            <person name="Bloem J."/>
            <person name="Labutti K."/>
            <person name="Salamov A."/>
            <person name="Andreopoulos B."/>
            <person name="Baker S."/>
            <person name="Barry K."/>
            <person name="Bills G."/>
            <person name="Bluhm B."/>
            <person name="Cannon C."/>
            <person name="Castanera R."/>
            <person name="Culley D."/>
            <person name="Daum C."/>
            <person name="Ezra D."/>
            <person name="Gonzalez J."/>
            <person name="Henrissat B."/>
            <person name="Kuo A."/>
            <person name="Liang C."/>
            <person name="Lipzen A."/>
            <person name="Lutzoni F."/>
            <person name="Magnuson J."/>
            <person name="Mondo S."/>
            <person name="Nolan M."/>
            <person name="Ohm R."/>
            <person name="Pangilinan J."/>
            <person name="Park H.-J."/>
            <person name="Ramirez L."/>
            <person name="Alfaro M."/>
            <person name="Sun H."/>
            <person name="Tritt A."/>
            <person name="Yoshinaga Y."/>
            <person name="Zwiers L.-H."/>
            <person name="Turgeon B."/>
            <person name="Goodwin S."/>
            <person name="Spatafora J."/>
            <person name="Crous P."/>
            <person name="Grigoriev I."/>
        </authorList>
    </citation>
    <scope>NUCLEOTIDE SEQUENCE</scope>
    <source>
        <strain evidence="2">CBS 107.79</strain>
    </source>
</reference>
<dbReference type="GO" id="GO:0032259">
    <property type="term" value="P:methylation"/>
    <property type="evidence" value="ECO:0007669"/>
    <property type="project" value="UniProtKB-KW"/>
</dbReference>
<dbReference type="EMBL" id="ML976732">
    <property type="protein sequence ID" value="KAF1967469.1"/>
    <property type="molecule type" value="Genomic_DNA"/>
</dbReference>
<dbReference type="AlphaFoldDB" id="A0A6A5UU23"/>
<dbReference type="InterPro" id="IPR029063">
    <property type="entry name" value="SAM-dependent_MTases_sf"/>
</dbReference>